<keyword evidence="6" id="KW-1185">Reference proteome</keyword>
<comment type="caution">
    <text evidence="2">Lacks conserved residue(s) required for the propagation of feature annotation.</text>
</comment>
<feature type="compositionally biased region" description="Low complexity" evidence="3">
    <location>
        <begin position="404"/>
        <end position="416"/>
    </location>
</feature>
<feature type="transmembrane region" description="Helical" evidence="4">
    <location>
        <begin position="627"/>
        <end position="653"/>
    </location>
</feature>
<evidence type="ECO:0000256" key="4">
    <source>
        <dbReference type="SAM" id="Phobius"/>
    </source>
</evidence>
<dbReference type="InterPro" id="IPR051221">
    <property type="entry name" value="LDLR-related"/>
</dbReference>
<keyword evidence="4" id="KW-1133">Transmembrane helix</keyword>
<feature type="compositionally biased region" description="Polar residues" evidence="3">
    <location>
        <begin position="351"/>
        <end position="377"/>
    </location>
</feature>
<evidence type="ECO:0000313" key="5">
    <source>
        <dbReference type="EMBL" id="OZC07244.1"/>
    </source>
</evidence>
<dbReference type="PANTHER" id="PTHR22722">
    <property type="entry name" value="LOW-DENSITY LIPOPROTEIN RECEPTOR-RELATED PROTEIN 2-RELATED"/>
    <property type="match status" value="1"/>
</dbReference>
<dbReference type="GO" id="GO:0005041">
    <property type="term" value="F:low-density lipoprotein particle receptor activity"/>
    <property type="evidence" value="ECO:0007669"/>
    <property type="project" value="TreeGrafter"/>
</dbReference>
<evidence type="ECO:0008006" key="7">
    <source>
        <dbReference type="Google" id="ProtNLM"/>
    </source>
</evidence>
<evidence type="ECO:0000256" key="3">
    <source>
        <dbReference type="SAM" id="MobiDB-lite"/>
    </source>
</evidence>
<feature type="region of interest" description="Disordered" evidence="3">
    <location>
        <begin position="1"/>
        <end position="21"/>
    </location>
</feature>
<dbReference type="OrthoDB" id="5861256at2759"/>
<dbReference type="InterPro" id="IPR036055">
    <property type="entry name" value="LDL_receptor-like_sf"/>
</dbReference>
<dbReference type="Proteomes" id="UP000242913">
    <property type="component" value="Unassembled WGS sequence"/>
</dbReference>
<dbReference type="CDD" id="cd00112">
    <property type="entry name" value="LDLa"/>
    <property type="match status" value="1"/>
</dbReference>
<feature type="compositionally biased region" description="Polar residues" evidence="3">
    <location>
        <begin position="1026"/>
        <end position="1044"/>
    </location>
</feature>
<reference evidence="5 6" key="1">
    <citation type="submission" date="2015-12" db="EMBL/GenBank/DDBJ databases">
        <title>Draft genome of the nematode, Onchocerca flexuosa.</title>
        <authorList>
            <person name="Mitreva M."/>
        </authorList>
    </citation>
    <scope>NUCLEOTIDE SEQUENCE [LARGE SCALE GENOMIC DNA]</scope>
    <source>
        <strain evidence="5">Red Deer</strain>
    </source>
</reference>
<feature type="compositionally biased region" description="Polar residues" evidence="3">
    <location>
        <begin position="8"/>
        <end position="18"/>
    </location>
</feature>
<feature type="compositionally biased region" description="Basic and acidic residues" evidence="3">
    <location>
        <begin position="769"/>
        <end position="779"/>
    </location>
</feature>
<dbReference type="GO" id="GO:0043235">
    <property type="term" value="C:receptor complex"/>
    <property type="evidence" value="ECO:0007669"/>
    <property type="project" value="TreeGrafter"/>
</dbReference>
<dbReference type="InterPro" id="IPR002172">
    <property type="entry name" value="LDrepeatLR_classA_rpt"/>
</dbReference>
<organism evidence="5 6">
    <name type="scientific">Onchocerca flexuosa</name>
    <dbReference type="NCBI Taxonomy" id="387005"/>
    <lineage>
        <taxon>Eukaryota</taxon>
        <taxon>Metazoa</taxon>
        <taxon>Ecdysozoa</taxon>
        <taxon>Nematoda</taxon>
        <taxon>Chromadorea</taxon>
        <taxon>Rhabditida</taxon>
        <taxon>Spirurina</taxon>
        <taxon>Spiruromorpha</taxon>
        <taxon>Filarioidea</taxon>
        <taxon>Onchocercidae</taxon>
        <taxon>Onchocerca</taxon>
    </lineage>
</organism>
<proteinExistence type="predicted"/>
<dbReference type="PROSITE" id="PS50068">
    <property type="entry name" value="LDLRA_2"/>
    <property type="match status" value="1"/>
</dbReference>
<feature type="region of interest" description="Disordered" evidence="3">
    <location>
        <begin position="314"/>
        <end position="416"/>
    </location>
</feature>
<evidence type="ECO:0000313" key="6">
    <source>
        <dbReference type="Proteomes" id="UP000242913"/>
    </source>
</evidence>
<sequence>MRVPGRCSVTSGTNSNSKSWRRQQFDCGGSQLLPQQRRCIPLQHFHDGIADCPDGSDEFCFPGYVKCGSYCVSLQYAAQCFINPKCDNSPTSPQFCDIIKEKLCSVEGTVPCKGYGECVMRKWIENGQTNCIDKSDQDLAYIAVFGIKRGTNLYPDLQFAGNTSNNTNSIQRFVPSWLQSVSPSSSSFGLTDDTSRGSLSTMTKDWSNTITQSTTQKFIFKMPNNDLNGQDFKSSDFDIAVAEFSNKTGIVNGSIQVSHKVQQNFRNLVANNGLQSSSNFQNFTILVDDNQAEHNSGHNSNATDAIYQLHSTTVKSDKADEPATESPQPSFIYRPGENPMDQISGKLENSIRASTNSDAIRTDNSSNRLRFSGSLKQDNVIEPSDISSSSDVSQNQHGIFLDPSASHSSNSATSSTSNDLFNTIISATSTPSPDQMACARYEYAEAKRLVPKPSCTCPPGQMPSGGNGEHVTCKTTIISTFGVDVRDMCGGLETDPNERSRLAILVLTRTQLPYQACVRRDGHPVMVQLDCSQCTITEFDEAFKRNSNDQYVPLRITELSLGACLTSALNDCDPEHADCLVDGPRYECRCHEGWNDTSKEFGQAEGRRCEQLLLFASGCILFLGYCLMWWFLLLGIILFLILPLLCWLGYKLYKWCQKRRRRNAIGEQGHLVTSEVGPFKNTNPNLLTTESFSMNNNPSYIGSTNAADGKKTVSTIDTKNISDSISSGNQNISNATEKVLSKQQSMKSIDLLHKYDEVKSDGLIFDGSKSERKKSEQKVTKTPVNHLVSTESSISSQKKTTSETHTESSEVSSESQKNTNMMVSVIPQKNIEMLIKDGKIMKSLENVESADPKIMKVSRSLSETSLRTMWELFKQGMWKQSSRPSSIKSSTSSLDHLIDVFLCRKRSKKIHPDATATSNSPEYPLDTVKIVDLPDTASQLSSTTFTTVSTTATTATITVTTTSAVSLLQPNGGVNDMVQLFSAETPMQAQLSEQKILTETKTLTTRSTVPLLSDEIPLSPKVGAAHSSNPASSTALLNQSDSTQLDQISQRGNLIANTTDDVQQSAAEENAIIDQKPSTIIQIENETADQPGTKPSTTTIVTSSDTQLKRWASTIHPISHALRQTQSDYGRRFSVPQDSAEGKTPSSADELREALKEVASTKPPTKRLTEKQKEKLSASCGYLHIQGDDEMSRKGGSIRQLLATTRHEPRRKLSSISEKSIEMTNSGVQLTSAPSSASCPTTTRISKDNRKLPYTLQRYRDNAYGSRNYFFANSMASLSEEPINARSVAMQEGNFNPVKGGSSRLEENRTNIKVRRRTDNDIGDWRQNPVSTVNLRPSWDFSPLKDGDLDRIAPLQPVFPRNNRPQKWLSALLLDDERRTTRHQNKNINRHRQSDWNLHDAVPASYSARLHAHLPSAKVVRNSSGIKWTTNGTQDHSRPVKEQLWWSGH</sequence>
<dbReference type="GO" id="GO:0005886">
    <property type="term" value="C:plasma membrane"/>
    <property type="evidence" value="ECO:0007669"/>
    <property type="project" value="TreeGrafter"/>
</dbReference>
<keyword evidence="4" id="KW-0812">Transmembrane</keyword>
<dbReference type="PRINTS" id="PR00261">
    <property type="entry name" value="LDLRECEPTOR"/>
</dbReference>
<feature type="region of interest" description="Disordered" evidence="3">
    <location>
        <begin position="769"/>
        <end position="820"/>
    </location>
</feature>
<dbReference type="PANTHER" id="PTHR22722:SF5">
    <property type="entry name" value="LOW-DENSITY LIPOPROTEIN RECEPTOR-RELATED PROTEIN 1B"/>
    <property type="match status" value="1"/>
</dbReference>
<gene>
    <name evidence="5" type="ORF">X798_05769</name>
</gene>
<dbReference type="EMBL" id="KZ270038">
    <property type="protein sequence ID" value="OZC07244.1"/>
    <property type="molecule type" value="Genomic_DNA"/>
</dbReference>
<evidence type="ECO:0000256" key="1">
    <source>
        <dbReference type="ARBA" id="ARBA00023157"/>
    </source>
</evidence>
<keyword evidence="4" id="KW-0472">Membrane</keyword>
<dbReference type="SUPFAM" id="SSF57424">
    <property type="entry name" value="LDL receptor-like module"/>
    <property type="match status" value="1"/>
</dbReference>
<name>A0A238BQJ2_9BILA</name>
<accession>A0A238BQJ2</accession>
<feature type="region of interest" description="Disordered" evidence="3">
    <location>
        <begin position="1021"/>
        <end position="1044"/>
    </location>
</feature>
<feature type="compositionally biased region" description="Low complexity" evidence="3">
    <location>
        <begin position="384"/>
        <end position="393"/>
    </location>
</feature>
<dbReference type="Gene3D" id="4.10.400.10">
    <property type="entry name" value="Low-density Lipoprotein Receptor"/>
    <property type="match status" value="1"/>
</dbReference>
<evidence type="ECO:0000256" key="2">
    <source>
        <dbReference type="PROSITE-ProRule" id="PRU00124"/>
    </source>
</evidence>
<keyword evidence="1" id="KW-1015">Disulfide bond</keyword>
<feature type="compositionally biased region" description="Polar residues" evidence="3">
    <location>
        <begin position="780"/>
        <end position="794"/>
    </location>
</feature>
<feature type="region of interest" description="Disordered" evidence="3">
    <location>
        <begin position="1428"/>
        <end position="1449"/>
    </location>
</feature>
<protein>
    <recommendedName>
        <fullName evidence="7">EGF-like domain-containing protein</fullName>
    </recommendedName>
</protein>